<evidence type="ECO:0000256" key="11">
    <source>
        <dbReference type="ARBA" id="ARBA00060039"/>
    </source>
</evidence>
<dbReference type="CDD" id="cd06578">
    <property type="entry name" value="HemD"/>
    <property type="match status" value="1"/>
</dbReference>
<evidence type="ECO:0000313" key="13">
    <source>
        <dbReference type="Proteomes" id="UP000085678"/>
    </source>
</evidence>
<evidence type="ECO:0000256" key="5">
    <source>
        <dbReference type="ARBA" id="ARBA00023239"/>
    </source>
</evidence>
<evidence type="ECO:0000256" key="6">
    <source>
        <dbReference type="ARBA" id="ARBA00023244"/>
    </source>
</evidence>
<dbReference type="KEGG" id="lak:106177573"/>
<evidence type="ECO:0000256" key="3">
    <source>
        <dbReference type="ARBA" id="ARBA00013109"/>
    </source>
</evidence>
<dbReference type="RefSeq" id="XP_023933158.1">
    <property type="nucleotide sequence ID" value="XM_024077390.1"/>
</dbReference>
<dbReference type="GO" id="GO:0004852">
    <property type="term" value="F:uroporphyrinogen-III synthase activity"/>
    <property type="evidence" value="ECO:0007669"/>
    <property type="project" value="UniProtKB-EC"/>
</dbReference>
<dbReference type="PANTHER" id="PTHR12390">
    <property type="entry name" value="UROPORPHYRINOGEN III SYNTHASE"/>
    <property type="match status" value="1"/>
</dbReference>
<dbReference type="InterPro" id="IPR039793">
    <property type="entry name" value="UROS/Hem4"/>
</dbReference>
<comment type="pathway">
    <text evidence="1">Porphyrin-containing compound metabolism; protoporphyrin-IX biosynthesis; coproporphyrinogen-III from 5-aminolevulinate: step 3/4.</text>
</comment>
<evidence type="ECO:0000259" key="12">
    <source>
        <dbReference type="Pfam" id="PF02602"/>
    </source>
</evidence>
<dbReference type="AlphaFoldDB" id="A0A2R2MSQ2"/>
<organism evidence="13 14">
    <name type="scientific">Lingula anatina</name>
    <name type="common">Brachiopod</name>
    <name type="synonym">Lingula unguis</name>
    <dbReference type="NCBI Taxonomy" id="7574"/>
    <lineage>
        <taxon>Eukaryota</taxon>
        <taxon>Metazoa</taxon>
        <taxon>Spiralia</taxon>
        <taxon>Lophotrochozoa</taxon>
        <taxon>Brachiopoda</taxon>
        <taxon>Linguliformea</taxon>
        <taxon>Lingulata</taxon>
        <taxon>Lingulida</taxon>
        <taxon>Linguloidea</taxon>
        <taxon>Lingulidae</taxon>
        <taxon>Lingula</taxon>
    </lineage>
</organism>
<dbReference type="EC" id="4.2.1.75" evidence="3"/>
<dbReference type="InParanoid" id="A0A2R2MSQ2"/>
<dbReference type="GO" id="GO:0006780">
    <property type="term" value="P:uroporphyrinogen III biosynthetic process"/>
    <property type="evidence" value="ECO:0007669"/>
    <property type="project" value="InterPro"/>
</dbReference>
<dbReference type="Gene3D" id="3.40.50.10090">
    <property type="match status" value="1"/>
</dbReference>
<comment type="similarity">
    <text evidence="2">Belongs to the uroporphyrinogen-III synthase family.</text>
</comment>
<dbReference type="STRING" id="7574.A0A2R2MSQ2"/>
<keyword evidence="5" id="KW-0456">Lyase</keyword>
<evidence type="ECO:0000256" key="2">
    <source>
        <dbReference type="ARBA" id="ARBA00008133"/>
    </source>
</evidence>
<dbReference type="UniPathway" id="UPA00251">
    <property type="reaction ID" value="UER00320"/>
</dbReference>
<evidence type="ECO:0000256" key="9">
    <source>
        <dbReference type="ARBA" id="ARBA00040167"/>
    </source>
</evidence>
<dbReference type="Pfam" id="PF02602">
    <property type="entry name" value="HEM4"/>
    <property type="match status" value="1"/>
</dbReference>
<keyword evidence="4" id="KW-0350">Heme biosynthesis</keyword>
<comment type="function">
    <text evidence="11">Catalyzes cyclization of the linear tetrapyrrole, hydroxymethylbilane, to the macrocyclic uroporphyrinogen III, the branch point for the various sub-pathways leading to the wide diversity of porphyrins. Porphyrins act as cofactors for a multitude of enzymes that perform a variety of processes within the cell such as methionine synthesis (vitamin B12) or oxygen transport (heme).</text>
</comment>
<comment type="catalytic activity">
    <reaction evidence="10">
        <text>hydroxymethylbilane = uroporphyrinogen III + H2O</text>
        <dbReference type="Rhea" id="RHEA:18965"/>
        <dbReference type="ChEBI" id="CHEBI:15377"/>
        <dbReference type="ChEBI" id="CHEBI:57308"/>
        <dbReference type="ChEBI" id="CHEBI:57845"/>
        <dbReference type="EC" id="4.2.1.75"/>
    </reaction>
</comment>
<dbReference type="GO" id="GO:0006785">
    <property type="term" value="P:heme B biosynthetic process"/>
    <property type="evidence" value="ECO:0007669"/>
    <property type="project" value="UniProtKB-ARBA"/>
</dbReference>
<keyword evidence="6" id="KW-0627">Porphyrin biosynthesis</keyword>
<name>A0A2R2MSQ2_LINAN</name>
<dbReference type="Proteomes" id="UP000085678">
    <property type="component" value="Unplaced"/>
</dbReference>
<proteinExistence type="inferred from homology"/>
<sequence>MSNKGVVLFKASKEDGKDLYVDLFQQNGLCARCIPVLRFDFLNLDILHAALLQPENYSGIIFTSQRAVEAVEKAVQMVGSEEDWTKDLSKKWAKLPAFVVGEATAAAAACLSFTTIGENTGSAESLVPIIREAVKKGDRTLLFPCGNLRRETLPQKLADEGINLNSITVYNTIADPNIQETLLQYIQEQTVLELA</sequence>
<dbReference type="SUPFAM" id="SSF69618">
    <property type="entry name" value="HemD-like"/>
    <property type="match status" value="1"/>
</dbReference>
<dbReference type="GO" id="GO:0006782">
    <property type="term" value="P:protoporphyrinogen IX biosynthetic process"/>
    <property type="evidence" value="ECO:0007669"/>
    <property type="project" value="UniProtKB-UniPathway"/>
</dbReference>
<evidence type="ECO:0000256" key="8">
    <source>
        <dbReference type="ARBA" id="ARBA00032649"/>
    </source>
</evidence>
<evidence type="ECO:0000256" key="4">
    <source>
        <dbReference type="ARBA" id="ARBA00023133"/>
    </source>
</evidence>
<dbReference type="GeneID" id="106177573"/>
<keyword evidence="13" id="KW-1185">Reference proteome</keyword>
<feature type="domain" description="Tetrapyrrole biosynthesis uroporphyrinogen III synthase" evidence="12">
    <location>
        <begin position="20"/>
        <end position="190"/>
    </location>
</feature>
<accession>A0A2R2MSQ2</accession>
<protein>
    <recommendedName>
        <fullName evidence="9">Uroporphyrinogen-III synthase</fullName>
        <ecNumber evidence="3">4.2.1.75</ecNumber>
    </recommendedName>
    <alternativeName>
        <fullName evidence="8">Hydroxymethylbilane hydrolyase [cyclizing]</fullName>
    </alternativeName>
    <alternativeName>
        <fullName evidence="7">Uroporphyrinogen-III cosynthase</fullName>
    </alternativeName>
</protein>
<dbReference type="FunFam" id="3.40.50.10090:FF:000003">
    <property type="entry name" value="uroporphyrinogen-III synthase"/>
    <property type="match status" value="1"/>
</dbReference>
<dbReference type="OrthoDB" id="5595751at2759"/>
<dbReference type="PANTHER" id="PTHR12390:SF0">
    <property type="entry name" value="UROPORPHYRINOGEN-III SYNTHASE"/>
    <property type="match status" value="1"/>
</dbReference>
<evidence type="ECO:0000256" key="10">
    <source>
        <dbReference type="ARBA" id="ARBA00048617"/>
    </source>
</evidence>
<dbReference type="InterPro" id="IPR003754">
    <property type="entry name" value="4pyrrol_synth_uPrphyn_synth"/>
</dbReference>
<evidence type="ECO:0000256" key="7">
    <source>
        <dbReference type="ARBA" id="ARBA00031702"/>
    </source>
</evidence>
<evidence type="ECO:0000256" key="1">
    <source>
        <dbReference type="ARBA" id="ARBA00004772"/>
    </source>
</evidence>
<dbReference type="FunCoup" id="A0A2R2MSQ2">
    <property type="interactions" value="606"/>
</dbReference>
<reference evidence="14" key="1">
    <citation type="submission" date="2025-08" db="UniProtKB">
        <authorList>
            <consortium name="RefSeq"/>
        </authorList>
    </citation>
    <scope>IDENTIFICATION</scope>
    <source>
        <tissue evidence="14">Gonads</tissue>
    </source>
</reference>
<dbReference type="InterPro" id="IPR036108">
    <property type="entry name" value="4pyrrol_syn_uPrphyn_synt_sf"/>
</dbReference>
<gene>
    <name evidence="14" type="primary">LOC106177573</name>
</gene>
<dbReference type="GO" id="GO:0005829">
    <property type="term" value="C:cytosol"/>
    <property type="evidence" value="ECO:0007669"/>
    <property type="project" value="TreeGrafter"/>
</dbReference>
<evidence type="ECO:0000313" key="14">
    <source>
        <dbReference type="RefSeq" id="XP_023933158.1"/>
    </source>
</evidence>